<protein>
    <submittedName>
        <fullName evidence="1">Uncharacterized protein</fullName>
    </submittedName>
</protein>
<keyword evidence="2" id="KW-1185">Reference proteome</keyword>
<evidence type="ECO:0000313" key="1">
    <source>
        <dbReference type="EMBL" id="KAF1940281.1"/>
    </source>
</evidence>
<proteinExistence type="predicted"/>
<dbReference type="Proteomes" id="UP000800038">
    <property type="component" value="Unassembled WGS sequence"/>
</dbReference>
<reference evidence="1" key="1">
    <citation type="journal article" date="2020" name="Stud. Mycol.">
        <title>101 Dothideomycetes genomes: a test case for predicting lifestyles and emergence of pathogens.</title>
        <authorList>
            <person name="Haridas S."/>
            <person name="Albert R."/>
            <person name="Binder M."/>
            <person name="Bloem J."/>
            <person name="Labutti K."/>
            <person name="Salamov A."/>
            <person name="Andreopoulos B."/>
            <person name="Baker S."/>
            <person name="Barry K."/>
            <person name="Bills G."/>
            <person name="Bluhm B."/>
            <person name="Cannon C."/>
            <person name="Castanera R."/>
            <person name="Culley D."/>
            <person name="Daum C."/>
            <person name="Ezra D."/>
            <person name="Gonzalez J."/>
            <person name="Henrissat B."/>
            <person name="Kuo A."/>
            <person name="Liang C."/>
            <person name="Lipzen A."/>
            <person name="Lutzoni F."/>
            <person name="Magnuson J."/>
            <person name="Mondo S."/>
            <person name="Nolan M."/>
            <person name="Ohm R."/>
            <person name="Pangilinan J."/>
            <person name="Park H.-J."/>
            <person name="Ramirez L."/>
            <person name="Alfaro M."/>
            <person name="Sun H."/>
            <person name="Tritt A."/>
            <person name="Yoshinaga Y."/>
            <person name="Zwiers L.-H."/>
            <person name="Turgeon B."/>
            <person name="Goodwin S."/>
            <person name="Spatafora J."/>
            <person name="Crous P."/>
            <person name="Grigoriev I."/>
        </authorList>
    </citation>
    <scope>NUCLEOTIDE SEQUENCE</scope>
    <source>
        <strain evidence="1">CBS 161.51</strain>
    </source>
</reference>
<dbReference type="AlphaFoldDB" id="A0A6A5SI16"/>
<name>A0A6A5SI16_9PLEO</name>
<accession>A0A6A5SI16</accession>
<gene>
    <name evidence="1" type="ORF">EJ02DRAFT_231238</name>
</gene>
<evidence type="ECO:0000313" key="2">
    <source>
        <dbReference type="Proteomes" id="UP000800038"/>
    </source>
</evidence>
<organism evidence="1 2">
    <name type="scientific">Clathrospora elynae</name>
    <dbReference type="NCBI Taxonomy" id="706981"/>
    <lineage>
        <taxon>Eukaryota</taxon>
        <taxon>Fungi</taxon>
        <taxon>Dikarya</taxon>
        <taxon>Ascomycota</taxon>
        <taxon>Pezizomycotina</taxon>
        <taxon>Dothideomycetes</taxon>
        <taxon>Pleosporomycetidae</taxon>
        <taxon>Pleosporales</taxon>
        <taxon>Diademaceae</taxon>
        <taxon>Clathrospora</taxon>
    </lineage>
</organism>
<dbReference type="EMBL" id="ML976065">
    <property type="protein sequence ID" value="KAF1940281.1"/>
    <property type="molecule type" value="Genomic_DNA"/>
</dbReference>
<sequence>MRLTWPRFRHRPGTDVCFAAATVVSAAIEPSAALRVVFVAATAVAVRSPFVGAHFTSVLWWNGMDLMGAGLGCGCGWTSGALFRCGVGFGMCWRDLLVGYGSSA</sequence>